<evidence type="ECO:0000259" key="3">
    <source>
        <dbReference type="SMART" id="SM00829"/>
    </source>
</evidence>
<dbReference type="Proteomes" id="UP001178281">
    <property type="component" value="Unassembled WGS sequence"/>
</dbReference>
<dbReference type="Pfam" id="PF08240">
    <property type="entry name" value="ADH_N"/>
    <property type="match status" value="1"/>
</dbReference>
<gene>
    <name evidence="4" type="ORF">Q7X28_13580</name>
</gene>
<evidence type="ECO:0000256" key="1">
    <source>
        <dbReference type="ARBA" id="ARBA00022857"/>
    </source>
</evidence>
<dbReference type="RefSeq" id="WP_305111729.1">
    <property type="nucleotide sequence ID" value="NZ_BAAAII010000002.1"/>
</dbReference>
<dbReference type="PANTHER" id="PTHR48106">
    <property type="entry name" value="QUINONE OXIDOREDUCTASE PIG3-RELATED"/>
    <property type="match status" value="1"/>
</dbReference>
<dbReference type="InterPro" id="IPR013154">
    <property type="entry name" value="ADH-like_N"/>
</dbReference>
<sequence>MRALMHDEFGDPATVLSVKEIPAPEPRSGQVLIRTLLASIHNHDLWTVKGDYGYKPTLPARSGSEAVGVIEALGEGVTGLSVGQRVMTGGAFGTWAEYFVANADTVLPVPDAIPDEAAAQLFAMPFSAASLLEYLQVQPGGWIVQNAANGMVGGLLAQLAAARGVNVTGLVRRSAAVEELAALGISNVIATDTPDWRERAAALAGDTGYAAAVDSVGGSASTDLARLLGQRGTLVSFGAMSAAGAGQTALLEIPVNDVIFKELTIKGFWGRTVSQEMAPAKRRELVEEIVRGAAAGTLKLPVDGIYDFDRIADAATANGRPGRSGKILLRP</sequence>
<accession>A0AA90NBX6</accession>
<keyword evidence="2" id="KW-0560">Oxidoreductase</keyword>
<dbReference type="SUPFAM" id="SSF51735">
    <property type="entry name" value="NAD(P)-binding Rossmann-fold domains"/>
    <property type="match status" value="1"/>
</dbReference>
<dbReference type="SMART" id="SM00829">
    <property type="entry name" value="PKS_ER"/>
    <property type="match status" value="1"/>
</dbReference>
<dbReference type="InterPro" id="IPR036291">
    <property type="entry name" value="NAD(P)-bd_dom_sf"/>
</dbReference>
<dbReference type="InterPro" id="IPR011032">
    <property type="entry name" value="GroES-like_sf"/>
</dbReference>
<dbReference type="CDD" id="cd08292">
    <property type="entry name" value="ETR_like_2"/>
    <property type="match status" value="1"/>
</dbReference>
<dbReference type="EMBL" id="JAUTIX010000005">
    <property type="protein sequence ID" value="MDP0398958.1"/>
    <property type="molecule type" value="Genomic_DNA"/>
</dbReference>
<proteinExistence type="predicted"/>
<dbReference type="GO" id="GO:0016651">
    <property type="term" value="F:oxidoreductase activity, acting on NAD(P)H"/>
    <property type="evidence" value="ECO:0007669"/>
    <property type="project" value="TreeGrafter"/>
</dbReference>
<dbReference type="Pfam" id="PF00107">
    <property type="entry name" value="ADH_zinc_N"/>
    <property type="match status" value="1"/>
</dbReference>
<dbReference type="Gene3D" id="3.90.180.10">
    <property type="entry name" value="Medium-chain alcohol dehydrogenases, catalytic domain"/>
    <property type="match status" value="1"/>
</dbReference>
<dbReference type="AlphaFoldDB" id="A0AA90NBX6"/>
<protein>
    <submittedName>
        <fullName evidence="4">Zinc-binding dehydrogenase</fullName>
    </submittedName>
</protein>
<evidence type="ECO:0000256" key="2">
    <source>
        <dbReference type="ARBA" id="ARBA00023002"/>
    </source>
</evidence>
<reference evidence="4" key="1">
    <citation type="submission" date="2023-08" db="EMBL/GenBank/DDBJ databases">
        <title>The draft genome of Tsukamurella strandjordii strain 050030.</title>
        <authorList>
            <person name="Zhao F."/>
            <person name="Feng Y."/>
            <person name="Zong Z."/>
        </authorList>
    </citation>
    <scope>NUCLEOTIDE SEQUENCE</scope>
    <source>
        <strain evidence="4">050030</strain>
    </source>
</reference>
<organism evidence="4 5">
    <name type="scientific">Tsukamurella strandjordii</name>
    <dbReference type="NCBI Taxonomy" id="147577"/>
    <lineage>
        <taxon>Bacteria</taxon>
        <taxon>Bacillati</taxon>
        <taxon>Actinomycetota</taxon>
        <taxon>Actinomycetes</taxon>
        <taxon>Mycobacteriales</taxon>
        <taxon>Tsukamurellaceae</taxon>
        <taxon>Tsukamurella</taxon>
    </lineage>
</organism>
<dbReference type="InterPro" id="IPR020843">
    <property type="entry name" value="ER"/>
</dbReference>
<dbReference type="PANTHER" id="PTHR48106:SF2">
    <property type="entry name" value="ZN2+-BINDING DEHYDROGENASE"/>
    <property type="match status" value="1"/>
</dbReference>
<dbReference type="GO" id="GO:0070402">
    <property type="term" value="F:NADPH binding"/>
    <property type="evidence" value="ECO:0007669"/>
    <property type="project" value="TreeGrafter"/>
</dbReference>
<dbReference type="InterPro" id="IPR013149">
    <property type="entry name" value="ADH-like_C"/>
</dbReference>
<comment type="caution">
    <text evidence="4">The sequence shown here is derived from an EMBL/GenBank/DDBJ whole genome shotgun (WGS) entry which is preliminary data.</text>
</comment>
<dbReference type="SUPFAM" id="SSF50129">
    <property type="entry name" value="GroES-like"/>
    <property type="match status" value="1"/>
</dbReference>
<keyword evidence="5" id="KW-1185">Reference proteome</keyword>
<name>A0AA90NBX6_9ACTN</name>
<evidence type="ECO:0000313" key="4">
    <source>
        <dbReference type="EMBL" id="MDP0398958.1"/>
    </source>
</evidence>
<dbReference type="Gene3D" id="3.40.50.720">
    <property type="entry name" value="NAD(P)-binding Rossmann-like Domain"/>
    <property type="match status" value="1"/>
</dbReference>
<feature type="domain" description="Enoyl reductase (ER)" evidence="3">
    <location>
        <begin position="10"/>
        <end position="329"/>
    </location>
</feature>
<keyword evidence="1" id="KW-0521">NADP</keyword>
<evidence type="ECO:0000313" key="5">
    <source>
        <dbReference type="Proteomes" id="UP001178281"/>
    </source>
</evidence>